<organism evidence="2 3">
    <name type="scientific">Trypanosoma rangeli</name>
    <dbReference type="NCBI Taxonomy" id="5698"/>
    <lineage>
        <taxon>Eukaryota</taxon>
        <taxon>Discoba</taxon>
        <taxon>Euglenozoa</taxon>
        <taxon>Kinetoplastea</taxon>
        <taxon>Metakinetoplastina</taxon>
        <taxon>Trypanosomatida</taxon>
        <taxon>Trypanosomatidae</taxon>
        <taxon>Trypanosoma</taxon>
        <taxon>Herpetosoma</taxon>
    </lineage>
</organism>
<sequence length="902" mass="103305">MQASGLSALLLAWLFGNPACLYVSACVRCLGLFSAMDLGLLLRGGSTCVIVGVFLFSSASHLRIVHVFIRRLFFVLVFFFRNEKYKVNVSKRTNMSIEKHIVSLETFFRHVNYPLQPLHYETKVVLDTFFDKGGFLNLCDLTFASYGSRVRDKRAEELSWMDIGNSKPNGVVASALFRLLAPGGHLCNLLEAVSIPPSNFAARLKGSWKENVGEESDVKFPFYFFDIPMSALYASSYELLSESADTNWYNLSRSRCPPMFLIPFWNPPLVTRFEADHGQVLTSLSCSPLAYFILRMLFYLIHKAEKNGVDMVCLPRIDTARRRVGAWFNILMGYVRNSPSTELPLYHRLLTAYIQYFVSVSFIERISSKRALEDVQWSTSDVIAALLLSAPTFLCMRGVRQPDLEIYRTPCRDVVSGALVFKMIPFLTECILALKQNGTDEPFVGMSNYFILPQKEICVDSLVMSSRDVLFSNISFYRNTLIALRQSLISLNIFRDCRREHFNNSLELWYLLIKPNENREMRETYVVHHYEIYSFFLVDVFSMLLKSNFLTCIDFAGASMLLRCLEVFSMNSVRNVFREVNNNGIHSRLNIIETISQHFTLNWADEDGAAHVLNVFGTEILNLAAEVCLAVEVRIEKGDLEPAVSVSLKHSHDFILNIFEGLHSVLEKCRHMPDSCCKPNGRVRASSTPNEPRTQLNTEEEKELFFKGIRRSCGFSGPLNLRFATENKFLPGTYDVAAETGLGNEFPCLLIITKILDVFLHKFFEFYYSAWIPTCSRGHKMWLLSLSKFTCINHPEESAVWECAFCEEVYGVCCRSNPYGRDGKKLVRVENFQPDLTYYCSECYSYLPPSIVFYTLPTSKTALCPDCASRPFRRRSFRILAAYKTWIIILFVFILFTFFYSI</sequence>
<keyword evidence="1" id="KW-1133">Transmembrane helix</keyword>
<evidence type="ECO:0000313" key="3">
    <source>
        <dbReference type="Proteomes" id="UP000283634"/>
    </source>
</evidence>
<protein>
    <submittedName>
        <fullName evidence="2">Uncharacterized protein</fullName>
    </submittedName>
</protein>
<dbReference type="RefSeq" id="XP_029235643.1">
    <property type="nucleotide sequence ID" value="XM_029384494.1"/>
</dbReference>
<name>A0A3R7K1M8_TRYRA</name>
<dbReference type="GeneID" id="40331646"/>
<dbReference type="AlphaFoldDB" id="A0A3R7K1M8"/>
<feature type="transmembrane region" description="Helical" evidence="1">
    <location>
        <begin position="880"/>
        <end position="900"/>
    </location>
</feature>
<proteinExistence type="predicted"/>
<dbReference type="EMBL" id="MKGL01000337">
    <property type="protein sequence ID" value="RNF00226.1"/>
    <property type="molecule type" value="Genomic_DNA"/>
</dbReference>
<feature type="transmembrane region" description="Helical" evidence="1">
    <location>
        <begin position="41"/>
        <end position="62"/>
    </location>
</feature>
<evidence type="ECO:0000313" key="2">
    <source>
        <dbReference type="EMBL" id="RNF00226.1"/>
    </source>
</evidence>
<accession>A0A3R7K1M8</accession>
<keyword evidence="3" id="KW-1185">Reference proteome</keyword>
<keyword evidence="1" id="KW-0812">Transmembrane</keyword>
<dbReference type="OrthoDB" id="276726at2759"/>
<dbReference type="OMA" id="MMDFRDV"/>
<dbReference type="Proteomes" id="UP000283634">
    <property type="component" value="Unassembled WGS sequence"/>
</dbReference>
<keyword evidence="1" id="KW-0472">Membrane</keyword>
<gene>
    <name evidence="2" type="ORF">TraAM80_07713</name>
</gene>
<reference evidence="2 3" key="1">
    <citation type="journal article" date="2018" name="BMC Genomics">
        <title>Genomic comparison of Trypanosoma conorhini and Trypanosoma rangeli to Trypanosoma cruzi strains of high and low virulence.</title>
        <authorList>
            <person name="Bradwell K.R."/>
            <person name="Koparde V.N."/>
            <person name="Matveyev A.V."/>
            <person name="Serrano M.G."/>
            <person name="Alves J.M."/>
            <person name="Parikh H."/>
            <person name="Huang B."/>
            <person name="Lee V."/>
            <person name="Espinosa-Alvarez O."/>
            <person name="Ortiz P.A."/>
            <person name="Costa-Martins A.G."/>
            <person name="Teixeira M.M."/>
            <person name="Buck G.A."/>
        </authorList>
    </citation>
    <scope>NUCLEOTIDE SEQUENCE [LARGE SCALE GENOMIC DNA]</scope>
    <source>
        <strain evidence="2 3">AM80</strain>
    </source>
</reference>
<evidence type="ECO:0000256" key="1">
    <source>
        <dbReference type="SAM" id="Phobius"/>
    </source>
</evidence>
<dbReference type="VEuPathDB" id="TriTrypDB:TRSC58_03300"/>
<comment type="caution">
    <text evidence="2">The sequence shown here is derived from an EMBL/GenBank/DDBJ whole genome shotgun (WGS) entry which is preliminary data.</text>
</comment>